<dbReference type="PROSITE" id="PS51257">
    <property type="entry name" value="PROKAR_LIPOPROTEIN"/>
    <property type="match status" value="1"/>
</dbReference>
<dbReference type="EMBL" id="VFML01000001">
    <property type="protein sequence ID" value="TQJ04760.1"/>
    <property type="molecule type" value="Genomic_DNA"/>
</dbReference>
<dbReference type="InterPro" id="IPR024520">
    <property type="entry name" value="DUF3558"/>
</dbReference>
<accession>A0A542DNT9</accession>
<dbReference type="OrthoDB" id="3700944at2"/>
<organism evidence="1 2">
    <name type="scientific">Amycolatopsis cihanbeyliensis</name>
    <dbReference type="NCBI Taxonomy" id="1128664"/>
    <lineage>
        <taxon>Bacteria</taxon>
        <taxon>Bacillati</taxon>
        <taxon>Actinomycetota</taxon>
        <taxon>Actinomycetes</taxon>
        <taxon>Pseudonocardiales</taxon>
        <taxon>Pseudonocardiaceae</taxon>
        <taxon>Amycolatopsis</taxon>
    </lineage>
</organism>
<dbReference type="Proteomes" id="UP000320876">
    <property type="component" value="Unassembled WGS sequence"/>
</dbReference>
<gene>
    <name evidence="1" type="ORF">FB471_4569</name>
</gene>
<keyword evidence="2" id="KW-1185">Reference proteome</keyword>
<name>A0A542DNT9_AMYCI</name>
<proteinExistence type="predicted"/>
<dbReference type="AlphaFoldDB" id="A0A542DNT9"/>
<dbReference type="RefSeq" id="WP_142000403.1">
    <property type="nucleotide sequence ID" value="NZ_VFML01000001.1"/>
</dbReference>
<dbReference type="Pfam" id="PF12079">
    <property type="entry name" value="DUF3558"/>
    <property type="match status" value="1"/>
</dbReference>
<reference evidence="1 2" key="1">
    <citation type="submission" date="2019-06" db="EMBL/GenBank/DDBJ databases">
        <title>Sequencing the genomes of 1000 actinobacteria strains.</title>
        <authorList>
            <person name="Klenk H.-P."/>
        </authorList>
    </citation>
    <scope>NUCLEOTIDE SEQUENCE [LARGE SCALE GENOMIC DNA]</scope>
    <source>
        <strain evidence="1 2">DSM 45679</strain>
    </source>
</reference>
<evidence type="ECO:0000313" key="2">
    <source>
        <dbReference type="Proteomes" id="UP000320876"/>
    </source>
</evidence>
<comment type="caution">
    <text evidence="1">The sequence shown here is derived from an EMBL/GenBank/DDBJ whole genome shotgun (WGS) entry which is preliminary data.</text>
</comment>
<evidence type="ECO:0000313" key="1">
    <source>
        <dbReference type="EMBL" id="TQJ04760.1"/>
    </source>
</evidence>
<sequence length="178" mass="19107">MIGRTLRTVGFALVGLGLVTACDASNRPNELSMDDVKPCELISEHALQQLQVKAAPEPLSSPGGLDEEGAACRYRPLTHQLVTISKVTNHGIDRWTSGSFNGATFEEVAPIRGFPTIKVGRERERSGPHTGCALYTDVADDRSLKVDVSENHSEDQPVTCDTARQFADAAMKTLVGSG</sequence>
<protein>
    <submittedName>
        <fullName evidence="1">Uncharacterized protein DUF3558</fullName>
    </submittedName>
</protein>